<sequence>MEWLEAVVADEMPLVGDLDYEGSLRAVASLIDVYIGRPSPARMEDTDLFDEAVQLAVWMMHHRERLTPAHQKALESAAMVWRWFESESERRDAETTIRRHMPHDMVEWWEAALGPTPPMPIPDDANEFHNRLEDHMLPSLWTALGTTGQYAQGTAADTDEALLMTWLLCAGVYDELTEEDMDLARAILPLFDVDNLGTIDTVNGILDAAEALKVEE</sequence>
<dbReference type="AlphaFoldDB" id="A0A9D4YXS6"/>
<dbReference type="Proteomes" id="UP001055712">
    <property type="component" value="Unassembled WGS sequence"/>
</dbReference>
<reference evidence="1" key="2">
    <citation type="submission" date="2020-11" db="EMBL/GenBank/DDBJ databases">
        <authorList>
            <person name="Cecchin M."/>
            <person name="Marcolungo L."/>
            <person name="Rossato M."/>
            <person name="Girolomoni L."/>
            <person name="Cosentino E."/>
            <person name="Cuine S."/>
            <person name="Li-Beisson Y."/>
            <person name="Delledonne M."/>
            <person name="Ballottari M."/>
        </authorList>
    </citation>
    <scope>NUCLEOTIDE SEQUENCE</scope>
    <source>
        <strain evidence="1">211/11P</strain>
        <tissue evidence="1">Whole cell</tissue>
    </source>
</reference>
<keyword evidence="2" id="KW-1185">Reference proteome</keyword>
<proteinExistence type="predicted"/>
<accession>A0A9D4YXS6</accession>
<name>A0A9D4YXS6_CHLVU</name>
<evidence type="ECO:0000313" key="1">
    <source>
        <dbReference type="EMBL" id="KAI3432549.1"/>
    </source>
</evidence>
<protein>
    <submittedName>
        <fullName evidence="1">Uncharacterized protein</fullName>
    </submittedName>
</protein>
<organism evidence="1 2">
    <name type="scientific">Chlorella vulgaris</name>
    <name type="common">Green alga</name>
    <dbReference type="NCBI Taxonomy" id="3077"/>
    <lineage>
        <taxon>Eukaryota</taxon>
        <taxon>Viridiplantae</taxon>
        <taxon>Chlorophyta</taxon>
        <taxon>core chlorophytes</taxon>
        <taxon>Trebouxiophyceae</taxon>
        <taxon>Chlorellales</taxon>
        <taxon>Chlorellaceae</taxon>
        <taxon>Chlorella clade</taxon>
        <taxon>Chlorella</taxon>
    </lineage>
</organism>
<evidence type="ECO:0000313" key="2">
    <source>
        <dbReference type="Proteomes" id="UP001055712"/>
    </source>
</evidence>
<reference evidence="1" key="1">
    <citation type="journal article" date="2019" name="Plant J.">
        <title>Chlorella vulgaris genome assembly and annotation reveals the molecular basis for metabolic acclimation to high light conditions.</title>
        <authorList>
            <person name="Cecchin M."/>
            <person name="Marcolungo L."/>
            <person name="Rossato M."/>
            <person name="Girolomoni L."/>
            <person name="Cosentino E."/>
            <person name="Cuine S."/>
            <person name="Li-Beisson Y."/>
            <person name="Delledonne M."/>
            <person name="Ballottari M."/>
        </authorList>
    </citation>
    <scope>NUCLEOTIDE SEQUENCE</scope>
    <source>
        <strain evidence="1">211/11P</strain>
    </source>
</reference>
<comment type="caution">
    <text evidence="1">The sequence shown here is derived from an EMBL/GenBank/DDBJ whole genome shotgun (WGS) entry which is preliminary data.</text>
</comment>
<dbReference type="EMBL" id="SIDB01000005">
    <property type="protein sequence ID" value="KAI3432549.1"/>
    <property type="molecule type" value="Genomic_DNA"/>
</dbReference>
<gene>
    <name evidence="1" type="ORF">D9Q98_004098</name>
</gene>